<keyword evidence="1" id="KW-0812">Transmembrane</keyword>
<gene>
    <name evidence="2" type="ORF">P9989_07065</name>
</gene>
<keyword evidence="1" id="KW-0472">Membrane</keyword>
<feature type="transmembrane region" description="Helical" evidence="1">
    <location>
        <begin position="551"/>
        <end position="573"/>
    </location>
</feature>
<feature type="transmembrane region" description="Helical" evidence="1">
    <location>
        <begin position="367"/>
        <end position="386"/>
    </location>
</feature>
<feature type="transmembrane region" description="Helical" evidence="1">
    <location>
        <begin position="425"/>
        <end position="441"/>
    </location>
</feature>
<feature type="transmembrane region" description="Helical" evidence="1">
    <location>
        <begin position="523"/>
        <end position="544"/>
    </location>
</feature>
<evidence type="ECO:0000313" key="2">
    <source>
        <dbReference type="EMBL" id="WFT76115.1"/>
    </source>
</evidence>
<dbReference type="Proteomes" id="UP001221597">
    <property type="component" value="Chromosome"/>
</dbReference>
<feature type="transmembrane region" description="Helical" evidence="1">
    <location>
        <begin position="462"/>
        <end position="486"/>
    </location>
</feature>
<dbReference type="EMBL" id="CP121671">
    <property type="protein sequence ID" value="WFT76115.1"/>
    <property type="molecule type" value="Genomic_DNA"/>
</dbReference>
<keyword evidence="3" id="KW-1185">Reference proteome</keyword>
<evidence type="ECO:0000313" key="3">
    <source>
        <dbReference type="Proteomes" id="UP001221597"/>
    </source>
</evidence>
<keyword evidence="1" id="KW-1133">Transmembrane helix</keyword>
<protein>
    <submittedName>
        <fullName evidence="2">Dihydroorotate dehydrogenase</fullName>
    </submittedName>
</protein>
<dbReference type="SUPFAM" id="SSF51395">
    <property type="entry name" value="FMN-linked oxidoreductases"/>
    <property type="match status" value="1"/>
</dbReference>
<organism evidence="2 3">
    <name type="scientific">Halobacillus naozhouensis</name>
    <dbReference type="NCBI Taxonomy" id="554880"/>
    <lineage>
        <taxon>Bacteria</taxon>
        <taxon>Bacillati</taxon>
        <taxon>Bacillota</taxon>
        <taxon>Bacilli</taxon>
        <taxon>Bacillales</taxon>
        <taxon>Bacillaceae</taxon>
        <taxon>Halobacillus</taxon>
    </lineage>
</organism>
<evidence type="ECO:0000256" key="1">
    <source>
        <dbReference type="SAM" id="Phobius"/>
    </source>
</evidence>
<name>A0ABY8J5S5_9BACI</name>
<dbReference type="RefSeq" id="WP_283078072.1">
    <property type="nucleotide sequence ID" value="NZ_CP121671.1"/>
</dbReference>
<accession>A0ABY8J5S5</accession>
<feature type="transmembrane region" description="Helical" evidence="1">
    <location>
        <begin position="398"/>
        <end position="419"/>
    </location>
</feature>
<feature type="transmembrane region" description="Helical" evidence="1">
    <location>
        <begin position="312"/>
        <end position="337"/>
    </location>
</feature>
<proteinExistence type="predicted"/>
<feature type="transmembrane region" description="Helical" evidence="1">
    <location>
        <begin position="579"/>
        <end position="602"/>
    </location>
</feature>
<sequence length="610" mass="67879">MPDWSYHPLFKPWLTKLPPGISREFIYRSMGCISSIRGGRSFIELLGHLDPPTELNSTVDGVPYASSIGVSARLDPKGTGAKSFSSLGINVIEAGPVSLTSSSAKESIMNKDREEIWFPFPEPTKTVEECRNQIKRFSGPVIVTIDEQMTGEEAHIIINKLSDEADSFSISLEQAFELRTAAIDKNLYIHQIADCLKADQLSSLMSSNQFNGVMIEPTKVWDEEYFTESRDAAKSLVKAVRMIQEKVSQTCTVITKGGIREPIEAHELHQLGVSLLLLEEGYVFTGPGLPKRINELWLSDGFTERDDSGARWGLLFGLAILFAGIIALVFSMTRVILPYDEAFIGMSRDQIAVFNPRILAFMAHDRMALAGTMISGGILYIQLARHGLVYRMRWANRAFHVAAILGFLGIFAFIGYGYFDWLHGVFWLLLLPIYIKCFRLTKRSYAHPGSINRSNHSAWQKANWGQLLFVLLGSLIAIGGVVIMFIGMTHVFVPTDITFLCVTPDMLQSLNERLIPVIAHDRAGFGGALVSVGVLVLLLSLWGFREGESWVWNTLAVGAPPAFVAGLATHFVIGYTSFYHLLPAYLLVVIYVLGLVLSYPYLKRRQSVNL</sequence>
<reference evidence="2 3" key="1">
    <citation type="submission" date="2023-04" db="EMBL/GenBank/DDBJ databases">
        <title>Genome sequence of Halobacillus naozhouensis KACC 21980.</title>
        <authorList>
            <person name="Kim S."/>
            <person name="Heo J."/>
            <person name="Kwon S.-W."/>
        </authorList>
    </citation>
    <scope>NUCLEOTIDE SEQUENCE [LARGE SCALE GENOMIC DNA]</scope>
    <source>
        <strain evidence="2 3">KCTC 13234</strain>
    </source>
</reference>